<evidence type="ECO:0000256" key="2">
    <source>
        <dbReference type="SAM" id="Phobius"/>
    </source>
</evidence>
<dbReference type="EMBL" id="JAQQXP010000003">
    <property type="protein sequence ID" value="MDC8832435.1"/>
    <property type="molecule type" value="Genomic_DNA"/>
</dbReference>
<name>A0ABT5L5W0_9ALTE</name>
<comment type="caution">
    <text evidence="4">The sequence shown here is derived from an EMBL/GenBank/DDBJ whole genome shotgun (WGS) entry which is preliminary data.</text>
</comment>
<feature type="transmembrane region" description="Helical" evidence="2">
    <location>
        <begin position="73"/>
        <end position="92"/>
    </location>
</feature>
<evidence type="ECO:0000313" key="5">
    <source>
        <dbReference type="Proteomes" id="UP001218788"/>
    </source>
</evidence>
<evidence type="ECO:0000313" key="4">
    <source>
        <dbReference type="EMBL" id="MDC8832435.1"/>
    </source>
</evidence>
<keyword evidence="2" id="KW-0472">Membrane</keyword>
<accession>A0ABT5L5W0</accession>
<evidence type="ECO:0000259" key="3">
    <source>
        <dbReference type="PROSITE" id="PS50930"/>
    </source>
</evidence>
<gene>
    <name evidence="4" type="ORF">OIK42_16890</name>
</gene>
<keyword evidence="4" id="KW-0238">DNA-binding</keyword>
<organism evidence="4 5">
    <name type="scientific">Alteromonas gilva</name>
    <dbReference type="NCBI Taxonomy" id="2987522"/>
    <lineage>
        <taxon>Bacteria</taxon>
        <taxon>Pseudomonadati</taxon>
        <taxon>Pseudomonadota</taxon>
        <taxon>Gammaproteobacteria</taxon>
        <taxon>Alteromonadales</taxon>
        <taxon>Alteromonadaceae</taxon>
        <taxon>Alteromonas/Salinimonas group</taxon>
        <taxon>Alteromonas</taxon>
    </lineage>
</organism>
<protein>
    <submittedName>
        <fullName evidence="4">LytTR family DNA-binding domain-containing protein</fullName>
    </submittedName>
</protein>
<keyword evidence="1" id="KW-0902">Two-component regulatory system</keyword>
<keyword evidence="5" id="KW-1185">Reference proteome</keyword>
<keyword evidence="2" id="KW-1133">Transmembrane helix</keyword>
<feature type="transmembrane region" description="Helical" evidence="2">
    <location>
        <begin position="6"/>
        <end position="27"/>
    </location>
</feature>
<feature type="transmembrane region" description="Helical" evidence="2">
    <location>
        <begin position="48"/>
        <end position="67"/>
    </location>
</feature>
<dbReference type="InterPro" id="IPR046947">
    <property type="entry name" value="LytR-like"/>
</dbReference>
<reference evidence="4 5" key="1">
    <citation type="submission" date="2022-10" db="EMBL/GenBank/DDBJ databases">
        <title>Alteromonas sp. chi3 Genome sequencing.</title>
        <authorList>
            <person name="Park S."/>
        </authorList>
    </citation>
    <scope>NUCLEOTIDE SEQUENCE [LARGE SCALE GENOMIC DNA]</scope>
    <source>
        <strain evidence="5">chi3</strain>
    </source>
</reference>
<dbReference type="Pfam" id="PF04397">
    <property type="entry name" value="LytTR"/>
    <property type="match status" value="1"/>
</dbReference>
<dbReference type="SMART" id="SM00850">
    <property type="entry name" value="LytTR"/>
    <property type="match status" value="1"/>
</dbReference>
<dbReference type="PROSITE" id="PS50930">
    <property type="entry name" value="HTH_LYTTR"/>
    <property type="match status" value="1"/>
</dbReference>
<proteinExistence type="predicted"/>
<keyword evidence="2" id="KW-0812">Transmembrane</keyword>
<dbReference type="RefSeq" id="WP_273642256.1">
    <property type="nucleotide sequence ID" value="NZ_JAQQXP010000003.1"/>
</dbReference>
<sequence>MAGSLITLASVIVVPGFDLKTTVGLSLPVSMSLYLTARRWLKDRPKTAGTWTLVQSLFVCSALLARSAFHDTVYFLLLAGLLIYLFFQQAALMRQQMRKSEEDRQVITKLEYRLAETQQRKSPTKLEISTNGKTEFVRSEQLAFCQAAGDYVELNLLDGSQKLFTGTLRQLESLLPETFVRVHRSYMVNLDKVAALSAQSETTTAMLKLENAQTVPVSRRLLPVVRATLKAR</sequence>
<dbReference type="Gene3D" id="2.40.50.1020">
    <property type="entry name" value="LytTr DNA-binding domain"/>
    <property type="match status" value="1"/>
</dbReference>
<feature type="domain" description="HTH LytTR-type" evidence="3">
    <location>
        <begin position="126"/>
        <end position="231"/>
    </location>
</feature>
<dbReference type="InterPro" id="IPR007492">
    <property type="entry name" value="LytTR_DNA-bd_dom"/>
</dbReference>
<dbReference type="GO" id="GO:0003677">
    <property type="term" value="F:DNA binding"/>
    <property type="evidence" value="ECO:0007669"/>
    <property type="project" value="UniProtKB-KW"/>
</dbReference>
<dbReference type="PANTHER" id="PTHR37299">
    <property type="entry name" value="TRANSCRIPTIONAL REGULATOR-RELATED"/>
    <property type="match status" value="1"/>
</dbReference>
<dbReference type="Proteomes" id="UP001218788">
    <property type="component" value="Unassembled WGS sequence"/>
</dbReference>
<evidence type="ECO:0000256" key="1">
    <source>
        <dbReference type="ARBA" id="ARBA00023012"/>
    </source>
</evidence>
<dbReference type="PANTHER" id="PTHR37299:SF1">
    <property type="entry name" value="STAGE 0 SPORULATION PROTEIN A HOMOLOG"/>
    <property type="match status" value="1"/>
</dbReference>